<organism evidence="10 11">
    <name type="scientific">Nocardioides alpinus</name>
    <dbReference type="NCBI Taxonomy" id="748909"/>
    <lineage>
        <taxon>Bacteria</taxon>
        <taxon>Bacillati</taxon>
        <taxon>Actinomycetota</taxon>
        <taxon>Actinomycetes</taxon>
        <taxon>Propionibacteriales</taxon>
        <taxon>Nocardioidaceae</taxon>
        <taxon>Nocardioides</taxon>
    </lineage>
</organism>
<dbReference type="SMART" id="SM00670">
    <property type="entry name" value="PINc"/>
    <property type="match status" value="1"/>
</dbReference>
<dbReference type="InterPro" id="IPR027417">
    <property type="entry name" value="P-loop_NTPase"/>
</dbReference>
<keyword evidence="3" id="KW-0547">Nucleotide-binding</keyword>
<evidence type="ECO:0000256" key="2">
    <source>
        <dbReference type="ARBA" id="ARBA00022723"/>
    </source>
</evidence>
<proteinExistence type="inferred from homology"/>
<dbReference type="Gene3D" id="3.40.50.1010">
    <property type="entry name" value="5'-nuclease"/>
    <property type="match status" value="1"/>
</dbReference>
<keyword evidence="5" id="KW-0067">ATP-binding</keyword>
<gene>
    <name evidence="10" type="ORF">CXG46_18085</name>
</gene>
<dbReference type="InterPro" id="IPR002716">
    <property type="entry name" value="PIN_dom"/>
</dbReference>
<reference evidence="10 11" key="1">
    <citation type="submission" date="2017-12" db="EMBL/GenBank/DDBJ databases">
        <title>Pharmacopeia of the Arctic Ocean.</title>
        <authorList>
            <person name="Collins E."/>
            <person name="Ducluzeau A.-L."/>
        </authorList>
    </citation>
    <scope>NUCLEOTIDE SEQUENCE [LARGE SCALE GENOMIC DNA]</scope>
    <source>
        <strain evidence="10 11">DSM 23325</strain>
    </source>
</reference>
<name>A0ABX4QRU2_9ACTN</name>
<evidence type="ECO:0000313" key="10">
    <source>
        <dbReference type="EMBL" id="PKH37370.1"/>
    </source>
</evidence>
<dbReference type="SUPFAM" id="SSF52540">
    <property type="entry name" value="P-loop containing nucleoside triphosphate hydrolases"/>
    <property type="match status" value="1"/>
</dbReference>
<dbReference type="CDD" id="cd09883">
    <property type="entry name" value="PIN_VapC_PhoHL-ATPase"/>
    <property type="match status" value="1"/>
</dbReference>
<dbReference type="Proteomes" id="UP000233565">
    <property type="component" value="Unassembled WGS sequence"/>
</dbReference>
<evidence type="ECO:0000256" key="8">
    <source>
        <dbReference type="SAM" id="MobiDB-lite"/>
    </source>
</evidence>
<dbReference type="SUPFAM" id="SSF88723">
    <property type="entry name" value="PIN domain-like"/>
    <property type="match status" value="1"/>
</dbReference>
<evidence type="ECO:0000256" key="1">
    <source>
        <dbReference type="ARBA" id="ARBA00022722"/>
    </source>
</evidence>
<dbReference type="Gene3D" id="3.40.50.300">
    <property type="entry name" value="P-loop containing nucleotide triphosphate hydrolases"/>
    <property type="match status" value="1"/>
</dbReference>
<feature type="domain" description="PIN" evidence="9">
    <location>
        <begin position="34"/>
        <end position="161"/>
    </location>
</feature>
<protein>
    <submittedName>
        <fullName evidence="10">PhoH family protein</fullName>
    </submittedName>
</protein>
<comment type="caution">
    <text evidence="10">The sequence shown here is derived from an EMBL/GenBank/DDBJ whole genome shotgun (WGS) entry which is preliminary data.</text>
</comment>
<dbReference type="InterPro" id="IPR003714">
    <property type="entry name" value="PhoH"/>
</dbReference>
<evidence type="ECO:0000259" key="9">
    <source>
        <dbReference type="SMART" id="SM00670"/>
    </source>
</evidence>
<keyword evidence="1" id="KW-0540">Nuclease</keyword>
<dbReference type="InterPro" id="IPR051451">
    <property type="entry name" value="PhoH2-like"/>
</dbReference>
<dbReference type="PANTHER" id="PTHR30473">
    <property type="entry name" value="PROTEIN PHOH"/>
    <property type="match status" value="1"/>
</dbReference>
<dbReference type="Pfam" id="PF02562">
    <property type="entry name" value="PhoH"/>
    <property type="match status" value="1"/>
</dbReference>
<keyword evidence="6" id="KW-0460">Magnesium</keyword>
<evidence type="ECO:0000256" key="7">
    <source>
        <dbReference type="ARBA" id="ARBA00046345"/>
    </source>
</evidence>
<keyword evidence="4" id="KW-0378">Hydrolase</keyword>
<evidence type="ECO:0000256" key="3">
    <source>
        <dbReference type="ARBA" id="ARBA00022741"/>
    </source>
</evidence>
<dbReference type="EMBL" id="PJBV01000035">
    <property type="protein sequence ID" value="PKH37370.1"/>
    <property type="molecule type" value="Genomic_DNA"/>
</dbReference>
<keyword evidence="11" id="KW-1185">Reference proteome</keyword>
<comment type="similarity">
    <text evidence="7">In the N-terminal section; belongs to the PINc/VapC protein family.</text>
</comment>
<keyword evidence="2" id="KW-0479">Metal-binding</keyword>
<feature type="compositionally biased region" description="Polar residues" evidence="8">
    <location>
        <begin position="20"/>
        <end position="29"/>
    </location>
</feature>
<accession>A0ABX4QRU2</accession>
<evidence type="ECO:0000256" key="5">
    <source>
        <dbReference type="ARBA" id="ARBA00022840"/>
    </source>
</evidence>
<feature type="region of interest" description="Disordered" evidence="8">
    <location>
        <begin position="1"/>
        <end position="31"/>
    </location>
</feature>
<sequence>MTSGRARSARAGPSKGLVVASNTSSPSSVRTDRRTYVLDTSVLLADPGALLRFAEHEVVLPVVVITELEGKRNHPELGYFARAALRSLDDLRVVHGRLDEPVSIGTEGGTLRVELNHTDPQSLPSGFRLGDNDTRILAVAHNLSQEGHRVTLVSKDLPLRIKASAVGLDAQEYRAEVISDSGYTGMTELEVPASDLDELYEDGVIDLADARDLPCHNGLVLLSDRGTALARVGADKRVHLVRGDRDAFGIHGRSAEQRIALEMLLDPEVGIVSLGGRAGTGKSAMALCAGLEAVMERRQHKKVVVFRPLFAVGGQELGYLPGSENEKMSPWAQAVFDTLGALTGKDVIEEVMDRGMLEVLPLTHIRGRSLHDSFVIVDEAQSLERNVLLTVLSRIGANSKVVLTHDVAQRDNLRVGRHDGIVAVVEKLKGHPLFAHVTLTRSERSPIAALVTEMLEDITL</sequence>
<evidence type="ECO:0000256" key="6">
    <source>
        <dbReference type="ARBA" id="ARBA00022842"/>
    </source>
</evidence>
<dbReference type="PANTHER" id="PTHR30473:SF2">
    <property type="entry name" value="PIN DOMAIN-CONTAINING PROTEIN"/>
    <property type="match status" value="1"/>
</dbReference>
<dbReference type="Pfam" id="PF13638">
    <property type="entry name" value="PIN_4"/>
    <property type="match status" value="1"/>
</dbReference>
<evidence type="ECO:0000313" key="11">
    <source>
        <dbReference type="Proteomes" id="UP000233565"/>
    </source>
</evidence>
<dbReference type="InterPro" id="IPR029060">
    <property type="entry name" value="PIN-like_dom_sf"/>
</dbReference>
<evidence type="ECO:0000256" key="4">
    <source>
        <dbReference type="ARBA" id="ARBA00022801"/>
    </source>
</evidence>